<sequence>RPQARRIRRRRRGNRAARGADRDRRAARVPDPDRPAGRDRKAHRAPGPAHARGRGFRADEHQLRPALRRILADVSPPHRTPRRHPGSGEEPAAFAHDADRRAHGRTRRSRCDAVRHRRPLPQEARLPAQRVRFRSRCDRHRRDERRDQRPGRVVLPRHACAARPDGRADRRSDAAGQLPPQAVRRGAERRAAQPQQFRQPRQRVGGEDAPRLPAHPPARAQAQHRRRDAGRYRLGQRTACAHLPEHLADRAREPVRVAESRCGEHHLQPDQGDDRWRRDRSDPHGPGQARAHPHAGLHGASRGEHDRACGRGCADPRRARARGL</sequence>
<feature type="compositionally biased region" description="Basic residues" evidence="1">
    <location>
        <begin position="1"/>
        <end position="15"/>
    </location>
</feature>
<reference evidence="2" key="1">
    <citation type="submission" date="2020-02" db="EMBL/GenBank/DDBJ databases">
        <authorList>
            <person name="Meier V. D."/>
        </authorList>
    </citation>
    <scope>NUCLEOTIDE SEQUENCE</scope>
    <source>
        <strain evidence="2">AVDCRST_MAG71</strain>
    </source>
</reference>
<feature type="compositionally biased region" description="Basic and acidic residues" evidence="1">
    <location>
        <begin position="164"/>
        <end position="173"/>
    </location>
</feature>
<keyword evidence="2" id="KW-0560">Oxidoreductase</keyword>
<feature type="region of interest" description="Disordered" evidence="1">
    <location>
        <begin position="1"/>
        <end position="228"/>
    </location>
</feature>
<feature type="compositionally biased region" description="Basic and acidic residues" evidence="1">
    <location>
        <begin position="258"/>
        <end position="283"/>
    </location>
</feature>
<feature type="compositionally biased region" description="Basic and acidic residues" evidence="1">
    <location>
        <begin position="18"/>
        <end position="39"/>
    </location>
</feature>
<feature type="compositionally biased region" description="Low complexity" evidence="1">
    <location>
        <begin position="192"/>
        <end position="203"/>
    </location>
</feature>
<dbReference type="EMBL" id="CADCUA010000528">
    <property type="protein sequence ID" value="CAA9341991.1"/>
    <property type="molecule type" value="Genomic_DNA"/>
</dbReference>
<dbReference type="EC" id="1.1.1.40" evidence="2"/>
<protein>
    <submittedName>
        <fullName evidence="2">NADP-dependent malic enzyme</fullName>
        <ecNumber evidence="2">1.1.1.40</ecNumber>
    </submittedName>
</protein>
<feature type="compositionally biased region" description="Basic and acidic residues" evidence="1">
    <location>
        <begin position="140"/>
        <end position="150"/>
    </location>
</feature>
<feature type="region of interest" description="Disordered" evidence="1">
    <location>
        <begin position="258"/>
        <end position="324"/>
    </location>
</feature>
<evidence type="ECO:0000313" key="2">
    <source>
        <dbReference type="EMBL" id="CAA9341991.1"/>
    </source>
</evidence>
<organism evidence="2">
    <name type="scientific">uncultured Lysobacter sp</name>
    <dbReference type="NCBI Taxonomy" id="271060"/>
    <lineage>
        <taxon>Bacteria</taxon>
        <taxon>Pseudomonadati</taxon>
        <taxon>Pseudomonadota</taxon>
        <taxon>Gammaproteobacteria</taxon>
        <taxon>Lysobacterales</taxon>
        <taxon>Lysobacteraceae</taxon>
        <taxon>Lysobacter</taxon>
        <taxon>environmental samples</taxon>
    </lineage>
</organism>
<feature type="non-terminal residue" evidence="2">
    <location>
        <position position="1"/>
    </location>
</feature>
<evidence type="ECO:0000256" key="1">
    <source>
        <dbReference type="SAM" id="MobiDB-lite"/>
    </source>
</evidence>
<feature type="compositionally biased region" description="Basic and acidic residues" evidence="1">
    <location>
        <begin position="301"/>
        <end position="318"/>
    </location>
</feature>
<name>A0A6J4LUC8_9GAMM</name>
<dbReference type="AlphaFoldDB" id="A0A6J4LUC8"/>
<proteinExistence type="predicted"/>
<dbReference type="GO" id="GO:0004473">
    <property type="term" value="F:malate dehydrogenase (decarboxylating) (NADP+) activity"/>
    <property type="evidence" value="ECO:0007669"/>
    <property type="project" value="UniProtKB-EC"/>
</dbReference>
<gene>
    <name evidence="2" type="ORF">AVDCRST_MAG71-2287</name>
</gene>
<feature type="non-terminal residue" evidence="2">
    <location>
        <position position="324"/>
    </location>
</feature>
<accession>A0A6J4LUC8</accession>